<dbReference type="Gene3D" id="3.40.190.10">
    <property type="entry name" value="Periplasmic binding protein-like II"/>
    <property type="match status" value="1"/>
</dbReference>
<dbReference type="FunFam" id="3.90.76.10:FF:000001">
    <property type="entry name" value="Oligopeptide ABC transporter substrate-binding protein"/>
    <property type="match status" value="1"/>
</dbReference>
<dbReference type="GO" id="GO:0030288">
    <property type="term" value="C:outer membrane-bounded periplasmic space"/>
    <property type="evidence" value="ECO:0007669"/>
    <property type="project" value="TreeGrafter"/>
</dbReference>
<dbReference type="PANTHER" id="PTHR30290:SF10">
    <property type="entry name" value="PERIPLASMIC OLIGOPEPTIDE-BINDING PROTEIN-RELATED"/>
    <property type="match status" value="1"/>
</dbReference>
<keyword evidence="3" id="KW-0813">Transport</keyword>
<evidence type="ECO:0000313" key="7">
    <source>
        <dbReference type="EMBL" id="EGF10335.1"/>
    </source>
</evidence>
<dbReference type="PIRSF" id="PIRSF002741">
    <property type="entry name" value="MppA"/>
    <property type="match status" value="1"/>
</dbReference>
<dbReference type="Pfam" id="PF00496">
    <property type="entry name" value="SBP_bac_5"/>
    <property type="match status" value="1"/>
</dbReference>
<dbReference type="InterPro" id="IPR030678">
    <property type="entry name" value="Peptide/Ni-bd"/>
</dbReference>
<feature type="chain" id="PRO_5003279472" evidence="5">
    <location>
        <begin position="21"/>
        <end position="540"/>
    </location>
</feature>
<dbReference type="SUPFAM" id="SSF53850">
    <property type="entry name" value="Periplasmic binding protein-like II"/>
    <property type="match status" value="1"/>
</dbReference>
<dbReference type="OrthoDB" id="9801799at2"/>
<dbReference type="GO" id="GO:0015833">
    <property type="term" value="P:peptide transport"/>
    <property type="evidence" value="ECO:0007669"/>
    <property type="project" value="TreeGrafter"/>
</dbReference>
<dbReference type="AlphaFoldDB" id="F2BE16"/>
<comment type="subcellular location">
    <subcellularLocation>
        <location evidence="1">Cell envelope</location>
    </subcellularLocation>
</comment>
<dbReference type="CDD" id="cd08504">
    <property type="entry name" value="PBP2_OppA"/>
    <property type="match status" value="1"/>
</dbReference>
<dbReference type="HOGENOM" id="CLU_017028_0_3_4"/>
<name>F2BE16_9NEIS</name>
<dbReference type="RefSeq" id="WP_007342978.1">
    <property type="nucleotide sequence ID" value="NZ_GL878494.1"/>
</dbReference>
<dbReference type="Gene3D" id="3.90.76.10">
    <property type="entry name" value="Dipeptide-binding Protein, Domain 1"/>
    <property type="match status" value="1"/>
</dbReference>
<dbReference type="PANTHER" id="PTHR30290">
    <property type="entry name" value="PERIPLASMIC BINDING COMPONENT OF ABC TRANSPORTER"/>
    <property type="match status" value="1"/>
</dbReference>
<dbReference type="Proteomes" id="UP000004105">
    <property type="component" value="Unassembled WGS sequence"/>
</dbReference>
<accession>F2BE16</accession>
<evidence type="ECO:0000256" key="4">
    <source>
        <dbReference type="ARBA" id="ARBA00022729"/>
    </source>
</evidence>
<proteinExistence type="inferred from homology"/>
<evidence type="ECO:0000259" key="6">
    <source>
        <dbReference type="Pfam" id="PF00496"/>
    </source>
</evidence>
<organism evidence="7 8">
    <name type="scientific">Neisseria bacilliformis ATCC BAA-1200</name>
    <dbReference type="NCBI Taxonomy" id="888742"/>
    <lineage>
        <taxon>Bacteria</taxon>
        <taxon>Pseudomonadati</taxon>
        <taxon>Pseudomonadota</taxon>
        <taxon>Betaproteobacteria</taxon>
        <taxon>Neisseriales</taxon>
        <taxon>Neisseriaceae</taxon>
        <taxon>Neisseria</taxon>
    </lineage>
</organism>
<dbReference type="GO" id="GO:1904680">
    <property type="term" value="F:peptide transmembrane transporter activity"/>
    <property type="evidence" value="ECO:0007669"/>
    <property type="project" value="TreeGrafter"/>
</dbReference>
<feature type="signal peptide" evidence="5">
    <location>
        <begin position="1"/>
        <end position="20"/>
    </location>
</feature>
<evidence type="ECO:0000256" key="5">
    <source>
        <dbReference type="SAM" id="SignalP"/>
    </source>
</evidence>
<comment type="similarity">
    <text evidence="2">Belongs to the bacterial solute-binding protein 5 family.</text>
</comment>
<gene>
    <name evidence="7" type="primary">oppA</name>
    <name evidence="7" type="ORF">HMPREF9123_1972</name>
</gene>
<dbReference type="STRING" id="267212.GCA_001063965_00040"/>
<keyword evidence="8" id="KW-1185">Reference proteome</keyword>
<dbReference type="InterPro" id="IPR000914">
    <property type="entry name" value="SBP_5_dom"/>
</dbReference>
<evidence type="ECO:0000256" key="2">
    <source>
        <dbReference type="ARBA" id="ARBA00005695"/>
    </source>
</evidence>
<keyword evidence="4 5" id="KW-0732">Signal</keyword>
<evidence type="ECO:0000256" key="1">
    <source>
        <dbReference type="ARBA" id="ARBA00004196"/>
    </source>
</evidence>
<protein>
    <submittedName>
        <fullName evidence="7">Oligopeptide ABC superfamily ATP binding cassette transporter, binding protein</fullName>
    </submittedName>
</protein>
<dbReference type="GO" id="GO:0043190">
    <property type="term" value="C:ATP-binding cassette (ABC) transporter complex"/>
    <property type="evidence" value="ECO:0007669"/>
    <property type="project" value="InterPro"/>
</dbReference>
<evidence type="ECO:0000313" key="8">
    <source>
        <dbReference type="Proteomes" id="UP000004105"/>
    </source>
</evidence>
<feature type="domain" description="Solute-binding protein family 5" evidence="6">
    <location>
        <begin position="82"/>
        <end position="458"/>
    </location>
</feature>
<reference evidence="7 8" key="1">
    <citation type="submission" date="2011-02" db="EMBL/GenBank/DDBJ databases">
        <authorList>
            <person name="Muzny D."/>
            <person name="Qin X."/>
            <person name="Deng J."/>
            <person name="Jiang H."/>
            <person name="Liu Y."/>
            <person name="Qu J."/>
            <person name="Song X.-Z."/>
            <person name="Zhang L."/>
            <person name="Thornton R."/>
            <person name="Coyle M."/>
            <person name="Francisco L."/>
            <person name="Jackson L."/>
            <person name="Javaid M."/>
            <person name="Korchina V."/>
            <person name="Kovar C."/>
            <person name="Mata R."/>
            <person name="Mathew T."/>
            <person name="Ngo R."/>
            <person name="Nguyen L."/>
            <person name="Nguyen N."/>
            <person name="Okwuonu G."/>
            <person name="Ongeri F."/>
            <person name="Pham C."/>
            <person name="Simmons D."/>
            <person name="Wilczek-Boney K."/>
            <person name="Hale W."/>
            <person name="Jakkamsetti A."/>
            <person name="Pham P."/>
            <person name="Ruth R."/>
            <person name="San Lucas F."/>
            <person name="Warren J."/>
            <person name="Zhang J."/>
            <person name="Zhao Z."/>
            <person name="Zhou C."/>
            <person name="Zhu D."/>
            <person name="Lee S."/>
            <person name="Bess C."/>
            <person name="Blankenburg K."/>
            <person name="Forbes L."/>
            <person name="Fu Q."/>
            <person name="Gubbala S."/>
            <person name="Hirani K."/>
            <person name="Jayaseelan J.C."/>
            <person name="Lara F."/>
            <person name="Munidasa M."/>
            <person name="Palculict T."/>
            <person name="Patil S."/>
            <person name="Pu L.-L."/>
            <person name="Saada N."/>
            <person name="Tang L."/>
            <person name="Weissenberger G."/>
            <person name="Zhu Y."/>
            <person name="Hemphill L."/>
            <person name="Shang Y."/>
            <person name="Youmans B."/>
            <person name="Ayvaz T."/>
            <person name="Ross M."/>
            <person name="Santibanez J."/>
            <person name="Aqrawi P."/>
            <person name="Gross S."/>
            <person name="Joshi V."/>
            <person name="Fowler G."/>
            <person name="Nazareth L."/>
            <person name="Reid J."/>
            <person name="Worley K."/>
            <person name="Petrosino J."/>
            <person name="Highlander S."/>
            <person name="Gibbs R."/>
        </authorList>
    </citation>
    <scope>NUCLEOTIDE SEQUENCE [LARGE SCALE GENOMIC DNA]</scope>
    <source>
        <strain evidence="7 8">ATCC BAA-1200</strain>
    </source>
</reference>
<comment type="caution">
    <text evidence="7">The sequence shown here is derived from an EMBL/GenBank/DDBJ whole genome shotgun (WGS) entry which is preliminary data.</text>
</comment>
<dbReference type="EMBL" id="AFAY01000042">
    <property type="protein sequence ID" value="EGF10335.1"/>
    <property type="molecule type" value="Genomic_DNA"/>
</dbReference>
<dbReference type="InterPro" id="IPR039424">
    <property type="entry name" value="SBP_5"/>
</dbReference>
<dbReference type="PROSITE" id="PS51257">
    <property type="entry name" value="PROKAR_LIPOPROTEIN"/>
    <property type="match status" value="1"/>
</dbReference>
<sequence>MPANRYTLTALTAAGCLALAACGGETVITPSKFERKDYKRIVVGNAVEPGSLDPQKSGDMAAGALIRQMMDGLVGSDAAGKTVPALAEKWESDGDKVWTFHLRDAKWSNGEPITADDFVYSFRRLTDPETGAPYASYLADGKVVNAEEVMLGKAKPETLGVKALDKKTLQFTLTASVPYFPDMLIQQFTYPVHRATVEKFGDKWTQPENYVSSGAYKLKEWRVNSHIALEKNPAYYDADKVTIPEATFLSTGKEFDRYRADEMDVTYAVPTDQIKTADKEFSGQVKRTTLLCTWYLEPNESVVLFNNPKVRRALNMLIDRDIITKVSGRGDTPAFQMTPPNMQGSEQVAPDWKAWSKEKRAAEALKLLTEAGYSEKNPLTFEVLYSTNESSRKQITALRSIWKTAVPFIQPNLLNQEWKTYQDTRQTGNFAIAFSGWCSDYNEPSGMLNVFRSNNPNNRFFYANPVLDKTLDDTLTAGIKPEERVKLYGRAESIIQQDSVILPLYHQVSVQLVKPDIEGFSTEDPMKNYVLKNWSFAPKK</sequence>
<evidence type="ECO:0000256" key="3">
    <source>
        <dbReference type="ARBA" id="ARBA00022448"/>
    </source>
</evidence>
<dbReference type="Gene3D" id="3.10.105.10">
    <property type="entry name" value="Dipeptide-binding Protein, Domain 3"/>
    <property type="match status" value="1"/>
</dbReference>